<comment type="caution">
    <text evidence="2">The sequence shown here is derived from an EMBL/GenBank/DDBJ whole genome shotgun (WGS) entry which is preliminary data.</text>
</comment>
<dbReference type="GO" id="GO:0005524">
    <property type="term" value="F:ATP binding"/>
    <property type="evidence" value="ECO:0007669"/>
    <property type="project" value="UniProtKB-KW"/>
</dbReference>
<reference evidence="2 3" key="1">
    <citation type="submission" date="2023-12" db="EMBL/GenBank/DDBJ databases">
        <title>Baltic Sea Cyanobacteria.</title>
        <authorList>
            <person name="Delbaje E."/>
            <person name="Fewer D.P."/>
            <person name="Shishido T.K."/>
        </authorList>
    </citation>
    <scope>NUCLEOTIDE SEQUENCE [LARGE SCALE GENOMIC DNA]</scope>
    <source>
        <strain evidence="2 3">UHCC 0370</strain>
    </source>
</reference>
<gene>
    <name evidence="2" type="ORF">VB774_23970</name>
</gene>
<protein>
    <submittedName>
        <fullName evidence="2">ATP-binding protein</fullName>
    </submittedName>
</protein>
<feature type="domain" description="Schlafen AlbA-2" evidence="1">
    <location>
        <begin position="37"/>
        <end position="169"/>
    </location>
</feature>
<dbReference type="PANTHER" id="PTHR30595:SF6">
    <property type="entry name" value="SCHLAFEN ALBA-2 DOMAIN-CONTAINING PROTEIN"/>
    <property type="match status" value="1"/>
</dbReference>
<evidence type="ECO:0000259" key="1">
    <source>
        <dbReference type="Pfam" id="PF04326"/>
    </source>
</evidence>
<proteinExistence type="predicted"/>
<dbReference type="InterPro" id="IPR038461">
    <property type="entry name" value="Schlafen_AlbA_2_dom_sf"/>
</dbReference>
<dbReference type="PANTHER" id="PTHR30595">
    <property type="entry name" value="GLPR-RELATED TRANSCRIPTIONAL REPRESSOR"/>
    <property type="match status" value="1"/>
</dbReference>
<keyword evidence="2" id="KW-0547">Nucleotide-binding</keyword>
<dbReference type="Proteomes" id="UP001301388">
    <property type="component" value="Unassembled WGS sequence"/>
</dbReference>
<organism evidence="2 3">
    <name type="scientific">Pseudanabaena galeata UHCC 0370</name>
    <dbReference type="NCBI Taxonomy" id="3110310"/>
    <lineage>
        <taxon>Bacteria</taxon>
        <taxon>Bacillati</taxon>
        <taxon>Cyanobacteriota</taxon>
        <taxon>Cyanophyceae</taxon>
        <taxon>Pseudanabaenales</taxon>
        <taxon>Pseudanabaenaceae</taxon>
        <taxon>Pseudanabaena</taxon>
    </lineage>
</organism>
<dbReference type="Pfam" id="PF04326">
    <property type="entry name" value="SLFN_AlbA_2"/>
    <property type="match status" value="1"/>
</dbReference>
<dbReference type="Gene3D" id="3.30.950.30">
    <property type="entry name" value="Schlafen, AAA domain"/>
    <property type="match status" value="1"/>
</dbReference>
<sequence>MNPTNSSAILGQLDMMLDAINSLTDADKVRAIVREGETKYVEFKETFSLDINKQTKETYIETSALKTVVAFLNTDGGKLLIGISATGEILGLDAEINKLRQKNLDRFLLHWKNCLKERIGEEYYPFIETRVIKIDTKYVLVVECKSSKSPCFLDKKDFYVRTNPASDKLDGAKLVEYVKHHFK</sequence>
<accession>A0ABU5TT99</accession>
<evidence type="ECO:0000313" key="3">
    <source>
        <dbReference type="Proteomes" id="UP001301388"/>
    </source>
</evidence>
<keyword evidence="2" id="KW-0067">ATP-binding</keyword>
<dbReference type="EMBL" id="JAYGIE010000152">
    <property type="protein sequence ID" value="MEA5480703.1"/>
    <property type="molecule type" value="Genomic_DNA"/>
</dbReference>
<name>A0ABU5TT99_9CYAN</name>
<evidence type="ECO:0000313" key="2">
    <source>
        <dbReference type="EMBL" id="MEA5480703.1"/>
    </source>
</evidence>
<dbReference type="InterPro" id="IPR007421">
    <property type="entry name" value="Schlafen_AlbA_2_dom"/>
</dbReference>
<dbReference type="RefSeq" id="WP_323263647.1">
    <property type="nucleotide sequence ID" value="NZ_JAYGIE010000152.1"/>
</dbReference>
<keyword evidence="3" id="KW-1185">Reference proteome</keyword>